<feature type="region of interest" description="Disordered" evidence="1">
    <location>
        <begin position="136"/>
        <end position="168"/>
    </location>
</feature>
<proteinExistence type="predicted"/>
<accession>A0A4Q7MMG7</accession>
<feature type="compositionally biased region" description="Low complexity" evidence="1">
    <location>
        <begin position="139"/>
        <end position="168"/>
    </location>
</feature>
<keyword evidence="4" id="KW-1185">Reference proteome</keyword>
<reference evidence="3 4" key="1">
    <citation type="submission" date="2019-02" db="EMBL/GenBank/DDBJ databases">
        <title>Genomic Encyclopedia of Type Strains, Phase IV (KMG-IV): sequencing the most valuable type-strain genomes for metagenomic binning, comparative biology and taxonomic classification.</title>
        <authorList>
            <person name="Goeker M."/>
        </authorList>
    </citation>
    <scope>NUCLEOTIDE SEQUENCE [LARGE SCALE GENOMIC DNA]</scope>
    <source>
        <strain evidence="3 4">DSM 43045</strain>
    </source>
</reference>
<evidence type="ECO:0000256" key="2">
    <source>
        <dbReference type="SAM" id="SignalP"/>
    </source>
</evidence>
<gene>
    <name evidence="3" type="ORF">EV187_1154</name>
</gene>
<feature type="chain" id="PRO_5020549100" evidence="2">
    <location>
        <begin position="27"/>
        <end position="168"/>
    </location>
</feature>
<keyword evidence="2" id="KW-0732">Signal</keyword>
<organism evidence="3 4">
    <name type="scientific">Agromyces ramosus</name>
    <dbReference type="NCBI Taxonomy" id="33879"/>
    <lineage>
        <taxon>Bacteria</taxon>
        <taxon>Bacillati</taxon>
        <taxon>Actinomycetota</taxon>
        <taxon>Actinomycetes</taxon>
        <taxon>Micrococcales</taxon>
        <taxon>Microbacteriaceae</taxon>
        <taxon>Agromyces</taxon>
    </lineage>
</organism>
<feature type="signal peptide" evidence="2">
    <location>
        <begin position="1"/>
        <end position="26"/>
    </location>
</feature>
<evidence type="ECO:0000313" key="4">
    <source>
        <dbReference type="Proteomes" id="UP000293289"/>
    </source>
</evidence>
<dbReference type="PROSITE" id="PS51257">
    <property type="entry name" value="PROKAR_LIPOPROTEIN"/>
    <property type="match status" value="1"/>
</dbReference>
<dbReference type="Proteomes" id="UP000293289">
    <property type="component" value="Unassembled WGS sequence"/>
</dbReference>
<evidence type="ECO:0000313" key="3">
    <source>
        <dbReference type="EMBL" id="RZS68718.1"/>
    </source>
</evidence>
<comment type="caution">
    <text evidence="3">The sequence shown here is derived from an EMBL/GenBank/DDBJ whole genome shotgun (WGS) entry which is preliminary data.</text>
</comment>
<name>A0A4Q7MMG7_9MICO</name>
<dbReference type="OrthoDB" id="5007878at2"/>
<dbReference type="RefSeq" id="WP_130351991.1">
    <property type="nucleotide sequence ID" value="NZ_SGWY01000001.1"/>
</dbReference>
<evidence type="ECO:0000256" key="1">
    <source>
        <dbReference type="SAM" id="MobiDB-lite"/>
    </source>
</evidence>
<dbReference type="EMBL" id="SGWY01000001">
    <property type="protein sequence ID" value="RZS68718.1"/>
    <property type="molecule type" value="Genomic_DNA"/>
</dbReference>
<protein>
    <submittedName>
        <fullName evidence="3">Uncharacterized protein</fullName>
    </submittedName>
</protein>
<sequence length="168" mass="16441">MARVATSVAVVAVVALAAALTGCASAASTLNDATGQGLAAVQTAALVVEQELDDRTFPTTATATLGDARRELVAASTAASETDVTASSDAELREAVLEALDEGLRAVNDARDAMAGLGSLEATLPSLEQAAEQLEDLEAQASTAAQTAAASTAGAGAEPSAGAEVGRA</sequence>
<dbReference type="AlphaFoldDB" id="A0A4Q7MMG7"/>